<dbReference type="AlphaFoldDB" id="A0A4V2NVE5"/>
<evidence type="ECO:0000313" key="2">
    <source>
        <dbReference type="EMBL" id="TCJ13166.1"/>
    </source>
</evidence>
<evidence type="ECO:0000259" key="1">
    <source>
        <dbReference type="Pfam" id="PF11396"/>
    </source>
</evidence>
<dbReference type="EMBL" id="SJZI01000047">
    <property type="protein sequence ID" value="TCJ13166.1"/>
    <property type="molecule type" value="Genomic_DNA"/>
</dbReference>
<proteinExistence type="predicted"/>
<dbReference type="Gene3D" id="3.10.450.360">
    <property type="match status" value="1"/>
</dbReference>
<organism evidence="2 3">
    <name type="scientific">Flaviaesturariibacter flavus</name>
    <dbReference type="NCBI Taxonomy" id="2502780"/>
    <lineage>
        <taxon>Bacteria</taxon>
        <taxon>Pseudomonadati</taxon>
        <taxon>Bacteroidota</taxon>
        <taxon>Chitinophagia</taxon>
        <taxon>Chitinophagales</taxon>
        <taxon>Chitinophagaceae</taxon>
        <taxon>Flaviaestuariibacter</taxon>
    </lineage>
</organism>
<comment type="caution">
    <text evidence="2">The sequence shown here is derived from an EMBL/GenBank/DDBJ whole genome shotgun (WGS) entry which is preliminary data.</text>
</comment>
<gene>
    <name evidence="2" type="ORF">EPD60_13960</name>
</gene>
<keyword evidence="3" id="KW-1185">Reference proteome</keyword>
<dbReference type="Pfam" id="PF11396">
    <property type="entry name" value="PepSY_like"/>
    <property type="match status" value="1"/>
</dbReference>
<dbReference type="Proteomes" id="UP000295334">
    <property type="component" value="Unassembled WGS sequence"/>
</dbReference>
<dbReference type="InterPro" id="IPR021533">
    <property type="entry name" value="PepSY-like"/>
</dbReference>
<name>A0A4V2NVE5_9BACT</name>
<accession>A0A4V2NVE5</accession>
<dbReference type="SUPFAM" id="SSF160574">
    <property type="entry name" value="BT0923-like"/>
    <property type="match status" value="1"/>
</dbReference>
<evidence type="ECO:0000313" key="3">
    <source>
        <dbReference type="Proteomes" id="UP000295334"/>
    </source>
</evidence>
<sequence length="221" mass="24447">MPAPPTGSSLARIFRRKAEVAPIVATPLRRISVTPKRVANLNYIVMKKHLFSACAAVMLLAACGSSRTSTMSTSSNNAAYGAPSSVTSAFTTQFPGATNITWSAYDSRTSPVDWELVGWPALTSNDYMVTFDQYGNRYYAWYDSQGNWIGSATAITNMASLPGRISEMITTQYQGYTVETVQRNSWKGHNAYEIKLRNYDKKVKVLVDDNGTVLKQKEKVE</sequence>
<feature type="domain" description="Putative beta-lactamase-inhibitor-like PepSY-like" evidence="1">
    <location>
        <begin position="127"/>
        <end position="214"/>
    </location>
</feature>
<dbReference type="OrthoDB" id="1121502at2"/>
<protein>
    <recommendedName>
        <fullName evidence="1">Putative beta-lactamase-inhibitor-like PepSY-like domain-containing protein</fullName>
    </recommendedName>
</protein>
<reference evidence="2 3" key="1">
    <citation type="submission" date="2019-03" db="EMBL/GenBank/DDBJ databases">
        <authorList>
            <person name="Kim M.K.M."/>
        </authorList>
    </citation>
    <scope>NUCLEOTIDE SEQUENCE [LARGE SCALE GENOMIC DNA]</scope>
    <source>
        <strain evidence="2 3">17J68-12</strain>
    </source>
</reference>